<protein>
    <submittedName>
        <fullName evidence="5">Adhesin isopeptide-forming family sspB-C2 type protein</fullName>
    </submittedName>
</protein>
<gene>
    <name evidence="5" type="ORF">EDD42_4032</name>
</gene>
<dbReference type="InterPro" id="IPR032300">
    <property type="entry name" value="Antigen_C"/>
</dbReference>
<dbReference type="Gene3D" id="2.60.40.740">
    <property type="match status" value="4"/>
</dbReference>
<evidence type="ECO:0000256" key="1">
    <source>
        <dbReference type="SAM" id="MobiDB-lite"/>
    </source>
</evidence>
<keyword evidence="2" id="KW-0812">Transmembrane</keyword>
<feature type="compositionally biased region" description="Low complexity" evidence="1">
    <location>
        <begin position="1470"/>
        <end position="1481"/>
    </location>
</feature>
<proteinExistence type="predicted"/>
<keyword evidence="6" id="KW-1185">Reference proteome</keyword>
<feature type="domain" description="Adhesin isopeptide-forming adherence" evidence="4">
    <location>
        <begin position="841"/>
        <end position="1018"/>
    </location>
</feature>
<dbReference type="Pfam" id="PF16364">
    <property type="entry name" value="Antigen_C"/>
    <property type="match status" value="1"/>
</dbReference>
<evidence type="ECO:0000259" key="3">
    <source>
        <dbReference type="Pfam" id="PF16364"/>
    </source>
</evidence>
<dbReference type="InterPro" id="IPR006311">
    <property type="entry name" value="TAT_signal"/>
</dbReference>
<dbReference type="RefSeq" id="WP_085514140.1">
    <property type="nucleotide sequence ID" value="NZ_FXAP01000007.1"/>
</dbReference>
<reference evidence="5 6" key="1">
    <citation type="submission" date="2018-11" db="EMBL/GenBank/DDBJ databases">
        <title>Sequencing the genomes of 1000 actinobacteria strains.</title>
        <authorList>
            <person name="Klenk H.-P."/>
        </authorList>
    </citation>
    <scope>NUCLEOTIDE SEQUENCE [LARGE SCALE GENOMIC DNA]</scope>
    <source>
        <strain evidence="5 6">DSM 14012</strain>
    </source>
</reference>
<organism evidence="5 6">
    <name type="scientific">Plantibacter flavus</name>
    <dbReference type="NCBI Taxonomy" id="150123"/>
    <lineage>
        <taxon>Bacteria</taxon>
        <taxon>Bacillati</taxon>
        <taxon>Actinomycetota</taxon>
        <taxon>Actinomycetes</taxon>
        <taxon>Micrococcales</taxon>
        <taxon>Microbacteriaceae</taxon>
        <taxon>Plantibacter</taxon>
    </lineage>
</organism>
<accession>A0A3N2BLE6</accession>
<dbReference type="Proteomes" id="UP000266915">
    <property type="component" value="Unassembled WGS sequence"/>
</dbReference>
<dbReference type="PROSITE" id="PS51318">
    <property type="entry name" value="TAT"/>
    <property type="match status" value="1"/>
</dbReference>
<evidence type="ECO:0000259" key="4">
    <source>
        <dbReference type="Pfam" id="PF17998"/>
    </source>
</evidence>
<dbReference type="NCBIfam" id="TIGR04228">
    <property type="entry name" value="isopep_sspB_C2"/>
    <property type="match status" value="1"/>
</dbReference>
<comment type="caution">
    <text evidence="5">The sequence shown here is derived from an EMBL/GenBank/DDBJ whole genome shotgun (WGS) entry which is preliminary data.</text>
</comment>
<feature type="domain" description="Cell surface antigen C-terminal" evidence="3">
    <location>
        <begin position="1022"/>
        <end position="1193"/>
    </location>
</feature>
<dbReference type="Pfam" id="PF17998">
    <property type="entry name" value="AgI_II_C2"/>
    <property type="match status" value="2"/>
</dbReference>
<feature type="domain" description="Adhesin isopeptide-forming adherence" evidence="4">
    <location>
        <begin position="686"/>
        <end position="830"/>
    </location>
</feature>
<dbReference type="InterPro" id="IPR026345">
    <property type="entry name" value="Adh_isopep-form_adh_dom"/>
</dbReference>
<name>A0A3N2BLE6_9MICO</name>
<evidence type="ECO:0000313" key="6">
    <source>
        <dbReference type="Proteomes" id="UP000266915"/>
    </source>
</evidence>
<evidence type="ECO:0000313" key="5">
    <source>
        <dbReference type="EMBL" id="ROR76079.1"/>
    </source>
</evidence>
<keyword evidence="2" id="KW-0472">Membrane</keyword>
<evidence type="ECO:0000256" key="2">
    <source>
        <dbReference type="SAM" id="Phobius"/>
    </source>
</evidence>
<keyword evidence="2" id="KW-1133">Transmembrane helix</keyword>
<dbReference type="EMBL" id="RKHL01000002">
    <property type="protein sequence ID" value="ROR76079.1"/>
    <property type="molecule type" value="Genomic_DNA"/>
</dbReference>
<feature type="transmembrane region" description="Helical" evidence="2">
    <location>
        <begin position="1575"/>
        <end position="1595"/>
    </location>
</feature>
<feature type="region of interest" description="Disordered" evidence="1">
    <location>
        <begin position="1451"/>
        <end position="1483"/>
    </location>
</feature>
<sequence length="1607" mass="170328">MRNQKLGAADSSSRRGALRRVAKGGARAALAGALALGLAVTGSVSAFAADGIGGGGVGGGGGSGGIASEYWLYTGDTFVNGSPAQGWGQTSIDTFATAMESQGGWATGVGGNRTGINQACGTAINQAIARSNGAASQARVIQVGVALDWSGGTAWMGWGGNQGAMAAWYQGLTERSYWQAMLPAYDASAQAAVYNTFMANIPPNPRIVCVALNNIEAVPEYDLAVSTDKVGAFALAGTTTTVRDTINTSTSSSIRENITATVRLNWGGVEGTRKSATKNVVVSNSGSTLSPTFAPADLGWTSWPSGKFWFDVSITKQGKMKAAVSHAGENDARENWAVGPVAPTKQLTSGNPADPLKNAEVLASGMFYNAEITASTNGFTSSMSITDTIGTDKVWIGSQTADVPSAAYMVDPNGAKVAGATVTVTRSGGKVIVEGTVTNIPDTFQSRQYKLIVPTFVLPTETDYMVADDSKVCYTAAKNSCAAGNSAQIRKVTPKPDKVWLLDPEGGLTTSDPGQTNQQGADNKVFLMGDEVSAVVNGRIPANLAENLSTYKIIDDWTQAGQYVDFSDKSLAKVYAETAPGSGSWVSVTNQFDIDITGTVTTATAKASYLAATKGLSADRKIKLIVSGAFRTDFDTAGEVVSLVNAGSEVWNNETIETNEPPVYTWTPNPNKQVLGSGDESGDSTHGDINGSTVWPGQKLEYSIGVDLRVPAGTARGIKSLAVEDVYDPYFTPDKGSIEFWDSRDTANPKPIPRSQYTLVVDEEKHMFTATFTDEWLANNVSTSGANSEWLTQGWLTLRFTGTVKKDIAEGSTVVNQAFQIVNDARTGTEIPTVEIPTQTPDKESLSSEQNDIDGKTVVKGDVILYRLTLDANPGRDQLAYNVHKLGMVDDFDEDFLTLDPAAIRVTEKTTGADVTAQFNVQVIDGVAYVFAKQTDTTSIFGGTIAGDPQPADLAAYDQAPILPLEHPIIDQSLLGKQYWITLPTVVTKEQDGYVIENQARQNIQNTYKATKIVSNPLKEIDPSKDVVISDDGEETSVDATEIPMYSEFNYRLNSSEIPGNRAYAASQWSMSDTFDRAHDEYTGVWAIYANADVYDGTTLLAAAGELLQDSAGREGAALKGLFDVTFDESSYTLSVTATQKFLDLVQTRSDLAAAFSVYTKMVRIAPSDRVENTVSESYNDVLRESNTVWTNTIEHPSVEVKKFTLDEGEQEGDRNDVDEAYPLSKEQLADEVLPEDAAADAVAKQHGVEVGIRFSNTGDVPLTNVQFADMTHDGRYGDVEGLVCAIPDNAAPGIPGIIQGNEAVGADEDGLVWVLPSAITELKVKQTVDCKGTLRGMEPGMVHGDTVVVTADSIFSATTVKAEDAWFAAAASAPALEIVKYTLSEGRDAGDRNESKNALVLTHDQAKNGVQIAFDVTNTGDERLTITGFEDLTDESMTGKVEDIHWLDPVPEATDAASDPVTTDDTTETEPSSGEGSSEPAKPVTVEIAGQRYLARPISELVTLAAGQKALLVGTLTGVEPGTSHADTATVTSVGAYSGTEVVDNDSWNASLPAIPPMGGAVTGDPLSLASSRLWLFGGAGALLLAAAVLGWGIRRQEMQARETGR</sequence>